<gene>
    <name evidence="1" type="ORF">PoB_001389100</name>
</gene>
<dbReference type="AlphaFoldDB" id="A0AAV3YYD4"/>
<dbReference type="Proteomes" id="UP000735302">
    <property type="component" value="Unassembled WGS sequence"/>
</dbReference>
<comment type="caution">
    <text evidence="1">The sequence shown here is derived from an EMBL/GenBank/DDBJ whole genome shotgun (WGS) entry which is preliminary data.</text>
</comment>
<dbReference type="EMBL" id="BLXT01001713">
    <property type="protein sequence ID" value="GFN87385.1"/>
    <property type="molecule type" value="Genomic_DNA"/>
</dbReference>
<reference evidence="1 2" key="1">
    <citation type="journal article" date="2021" name="Elife">
        <title>Chloroplast acquisition without the gene transfer in kleptoplastic sea slugs, Plakobranchus ocellatus.</title>
        <authorList>
            <person name="Maeda T."/>
            <person name="Takahashi S."/>
            <person name="Yoshida T."/>
            <person name="Shimamura S."/>
            <person name="Takaki Y."/>
            <person name="Nagai Y."/>
            <person name="Toyoda A."/>
            <person name="Suzuki Y."/>
            <person name="Arimoto A."/>
            <person name="Ishii H."/>
            <person name="Satoh N."/>
            <person name="Nishiyama T."/>
            <person name="Hasebe M."/>
            <person name="Maruyama T."/>
            <person name="Minagawa J."/>
            <person name="Obokata J."/>
            <person name="Shigenobu S."/>
        </authorList>
    </citation>
    <scope>NUCLEOTIDE SEQUENCE [LARGE SCALE GENOMIC DNA]</scope>
</reference>
<protein>
    <submittedName>
        <fullName evidence="1">Uncharacterized protein</fullName>
    </submittedName>
</protein>
<proteinExistence type="predicted"/>
<evidence type="ECO:0000313" key="2">
    <source>
        <dbReference type="Proteomes" id="UP000735302"/>
    </source>
</evidence>
<name>A0AAV3YYD4_9GAST</name>
<accession>A0AAV3YYD4</accession>
<sequence length="117" mass="13169">MASTKSFEYNNDGNSRSVVALEYSPRSLVSYAVLYSVWDFSGKVDSKPTLKSVVTFLPHHWLLGLAKALKPENTMLSTGFIRETNHLVLILMYKSPESCSNKPQVSAIRTFQTTHRT</sequence>
<organism evidence="1 2">
    <name type="scientific">Plakobranchus ocellatus</name>
    <dbReference type="NCBI Taxonomy" id="259542"/>
    <lineage>
        <taxon>Eukaryota</taxon>
        <taxon>Metazoa</taxon>
        <taxon>Spiralia</taxon>
        <taxon>Lophotrochozoa</taxon>
        <taxon>Mollusca</taxon>
        <taxon>Gastropoda</taxon>
        <taxon>Heterobranchia</taxon>
        <taxon>Euthyneura</taxon>
        <taxon>Panpulmonata</taxon>
        <taxon>Sacoglossa</taxon>
        <taxon>Placobranchoidea</taxon>
        <taxon>Plakobranchidae</taxon>
        <taxon>Plakobranchus</taxon>
    </lineage>
</organism>
<evidence type="ECO:0000313" key="1">
    <source>
        <dbReference type="EMBL" id="GFN87385.1"/>
    </source>
</evidence>
<keyword evidence="2" id="KW-1185">Reference proteome</keyword>